<dbReference type="EMBL" id="GBRH01281650">
    <property type="protein sequence ID" value="JAD16245.1"/>
    <property type="molecule type" value="Transcribed_RNA"/>
</dbReference>
<name>A0A0A9U9D2_ARUDO</name>
<reference evidence="1" key="1">
    <citation type="submission" date="2014-09" db="EMBL/GenBank/DDBJ databases">
        <authorList>
            <person name="Magalhaes I.L.F."/>
            <person name="Oliveira U."/>
            <person name="Santos F.R."/>
            <person name="Vidigal T.H.D.A."/>
            <person name="Brescovit A.D."/>
            <person name="Santos A.J."/>
        </authorList>
    </citation>
    <scope>NUCLEOTIDE SEQUENCE</scope>
    <source>
        <tissue evidence="1">Shoot tissue taken approximately 20 cm above the soil surface</tissue>
    </source>
</reference>
<proteinExistence type="predicted"/>
<sequence length="50" mass="5802">MDGLKSGSLMGMYRSLLFQVCTRLLMRLCCRPVVRAGVDRLSKPWPWNCR</sequence>
<organism evidence="1">
    <name type="scientific">Arundo donax</name>
    <name type="common">Giant reed</name>
    <name type="synonym">Donax arundinaceus</name>
    <dbReference type="NCBI Taxonomy" id="35708"/>
    <lineage>
        <taxon>Eukaryota</taxon>
        <taxon>Viridiplantae</taxon>
        <taxon>Streptophyta</taxon>
        <taxon>Embryophyta</taxon>
        <taxon>Tracheophyta</taxon>
        <taxon>Spermatophyta</taxon>
        <taxon>Magnoliopsida</taxon>
        <taxon>Liliopsida</taxon>
        <taxon>Poales</taxon>
        <taxon>Poaceae</taxon>
        <taxon>PACMAD clade</taxon>
        <taxon>Arundinoideae</taxon>
        <taxon>Arundineae</taxon>
        <taxon>Arundo</taxon>
    </lineage>
</organism>
<evidence type="ECO:0000313" key="1">
    <source>
        <dbReference type="EMBL" id="JAD16245.1"/>
    </source>
</evidence>
<dbReference type="AlphaFoldDB" id="A0A0A9U9D2"/>
<protein>
    <submittedName>
        <fullName evidence="1">Uncharacterized protein</fullName>
    </submittedName>
</protein>
<accession>A0A0A9U9D2</accession>
<reference evidence="1" key="2">
    <citation type="journal article" date="2015" name="Data Brief">
        <title>Shoot transcriptome of the giant reed, Arundo donax.</title>
        <authorList>
            <person name="Barrero R.A."/>
            <person name="Guerrero F.D."/>
            <person name="Moolhuijzen P."/>
            <person name="Goolsby J.A."/>
            <person name="Tidwell J."/>
            <person name="Bellgard S.E."/>
            <person name="Bellgard M.I."/>
        </authorList>
    </citation>
    <scope>NUCLEOTIDE SEQUENCE</scope>
    <source>
        <tissue evidence="1">Shoot tissue taken approximately 20 cm above the soil surface</tissue>
    </source>
</reference>